<name>A0A8T2M8H5_ASTMX</name>
<proteinExistence type="predicted"/>
<evidence type="ECO:0000313" key="2">
    <source>
        <dbReference type="Proteomes" id="UP000752171"/>
    </source>
</evidence>
<sequence>MKRRCVTTQTTDFTAESRNIKVPLRKVSPFPSQSVEPPGGLKQPLNWSDLAPALLKTQTGGVGVGSVQLCVNEEE</sequence>
<protein>
    <submittedName>
        <fullName evidence="1">Uncharacterized protein</fullName>
    </submittedName>
</protein>
<dbReference type="AlphaFoldDB" id="A0A8T2M8H5"/>
<reference evidence="1 2" key="1">
    <citation type="submission" date="2021-07" db="EMBL/GenBank/DDBJ databases">
        <authorList>
            <person name="Imarazene B."/>
            <person name="Zahm M."/>
            <person name="Klopp C."/>
            <person name="Cabau C."/>
            <person name="Beille S."/>
            <person name="Jouanno E."/>
            <person name="Castinel A."/>
            <person name="Lluch J."/>
            <person name="Gil L."/>
            <person name="Kuchtly C."/>
            <person name="Lopez Roques C."/>
            <person name="Donnadieu C."/>
            <person name="Parrinello H."/>
            <person name="Journot L."/>
            <person name="Du K."/>
            <person name="Schartl M."/>
            <person name="Retaux S."/>
            <person name="Guiguen Y."/>
        </authorList>
    </citation>
    <scope>NUCLEOTIDE SEQUENCE [LARGE SCALE GENOMIC DNA]</scope>
    <source>
        <strain evidence="1">Pach_M1</strain>
        <tissue evidence="1">Testis</tissue>
    </source>
</reference>
<dbReference type="EMBL" id="JAICCE010000004">
    <property type="protein sequence ID" value="KAG9278055.1"/>
    <property type="molecule type" value="Genomic_DNA"/>
</dbReference>
<gene>
    <name evidence="1" type="ORF">AMEX_G5848</name>
</gene>
<dbReference type="Proteomes" id="UP000752171">
    <property type="component" value="Unassembled WGS sequence"/>
</dbReference>
<comment type="caution">
    <text evidence="1">The sequence shown here is derived from an EMBL/GenBank/DDBJ whole genome shotgun (WGS) entry which is preliminary data.</text>
</comment>
<accession>A0A8T2M8H5</accession>
<evidence type="ECO:0000313" key="1">
    <source>
        <dbReference type="EMBL" id="KAG9278055.1"/>
    </source>
</evidence>
<organism evidence="1 2">
    <name type="scientific">Astyanax mexicanus</name>
    <name type="common">Blind cave fish</name>
    <name type="synonym">Astyanax fasciatus mexicanus</name>
    <dbReference type="NCBI Taxonomy" id="7994"/>
    <lineage>
        <taxon>Eukaryota</taxon>
        <taxon>Metazoa</taxon>
        <taxon>Chordata</taxon>
        <taxon>Craniata</taxon>
        <taxon>Vertebrata</taxon>
        <taxon>Euteleostomi</taxon>
        <taxon>Actinopterygii</taxon>
        <taxon>Neopterygii</taxon>
        <taxon>Teleostei</taxon>
        <taxon>Ostariophysi</taxon>
        <taxon>Characiformes</taxon>
        <taxon>Characoidei</taxon>
        <taxon>Acestrorhamphidae</taxon>
        <taxon>Acestrorhamphinae</taxon>
        <taxon>Astyanax</taxon>
    </lineage>
</organism>